<gene>
    <name evidence="3" type="ORF">FCM35_KLT18095</name>
</gene>
<dbReference type="SUPFAM" id="SSF54928">
    <property type="entry name" value="RNA-binding domain, RBD"/>
    <property type="match status" value="1"/>
</dbReference>
<dbReference type="InterPro" id="IPR012677">
    <property type="entry name" value="Nucleotide-bd_a/b_plait_sf"/>
</dbReference>
<organism evidence="3 4">
    <name type="scientific">Carex littledalei</name>
    <dbReference type="NCBI Taxonomy" id="544730"/>
    <lineage>
        <taxon>Eukaryota</taxon>
        <taxon>Viridiplantae</taxon>
        <taxon>Streptophyta</taxon>
        <taxon>Embryophyta</taxon>
        <taxon>Tracheophyta</taxon>
        <taxon>Spermatophyta</taxon>
        <taxon>Magnoliopsida</taxon>
        <taxon>Liliopsida</taxon>
        <taxon>Poales</taxon>
        <taxon>Cyperaceae</taxon>
        <taxon>Cyperoideae</taxon>
        <taxon>Cariceae</taxon>
        <taxon>Carex</taxon>
        <taxon>Carex subgen. Euthyceras</taxon>
    </lineage>
</organism>
<dbReference type="AlphaFoldDB" id="A0A833RKW8"/>
<accession>A0A833RKW8</accession>
<keyword evidence="1" id="KW-0694">RNA-binding</keyword>
<evidence type="ECO:0000313" key="4">
    <source>
        <dbReference type="Proteomes" id="UP000623129"/>
    </source>
</evidence>
<dbReference type="InterPro" id="IPR034454">
    <property type="entry name" value="MEI2-like_RRM3"/>
</dbReference>
<evidence type="ECO:0000256" key="1">
    <source>
        <dbReference type="ARBA" id="ARBA00022884"/>
    </source>
</evidence>
<dbReference type="GO" id="GO:0003723">
    <property type="term" value="F:RNA binding"/>
    <property type="evidence" value="ECO:0007669"/>
    <property type="project" value="UniProtKB-KW"/>
</dbReference>
<proteinExistence type="predicted"/>
<protein>
    <submittedName>
        <fullName evidence="3">Protein MEI2-like 4</fullName>
    </submittedName>
</protein>
<dbReference type="Pfam" id="PF04059">
    <property type="entry name" value="RRM_2"/>
    <property type="match status" value="1"/>
</dbReference>
<reference evidence="3" key="1">
    <citation type="submission" date="2020-01" db="EMBL/GenBank/DDBJ databases">
        <title>Genome sequence of Kobresia littledalei, the first chromosome-level genome in the family Cyperaceae.</title>
        <authorList>
            <person name="Qu G."/>
        </authorList>
    </citation>
    <scope>NUCLEOTIDE SEQUENCE</scope>
    <source>
        <strain evidence="3">C.B.Clarke</strain>
        <tissue evidence="3">Leaf</tissue>
    </source>
</reference>
<comment type="caution">
    <text evidence="3">The sequence shown here is derived from an EMBL/GenBank/DDBJ whole genome shotgun (WGS) entry which is preliminary data.</text>
</comment>
<dbReference type="CDD" id="cd12531">
    <property type="entry name" value="RRM3_MEI2_like"/>
    <property type="match status" value="1"/>
</dbReference>
<name>A0A833RKW8_9POAL</name>
<evidence type="ECO:0000259" key="2">
    <source>
        <dbReference type="Pfam" id="PF04059"/>
    </source>
</evidence>
<dbReference type="PANTHER" id="PTHR23189">
    <property type="entry name" value="RNA RECOGNITION MOTIF-CONTAINING"/>
    <property type="match status" value="1"/>
</dbReference>
<sequence length="214" mass="24524">MLPPLYHGPTSLDPTNPILPHNICYPHNMFTPSMNFGATNYKVPFLPLSENFSDRKRSVKTNGMDSKNQFEIDIEKVVHGDDSRTTLMVKNIPNRYTSDMLLETIDENHKGTYDFFYLPIDFKNKCNVGYAFINLTQPQHIIPFYKTFNGKKWGRFSSQKVASLTYARIQGKAALVSHFQNSSLMNEDKPYQPMLFYSDGPNAGEQEPFPMCTS</sequence>
<dbReference type="Gene3D" id="3.30.70.330">
    <property type="match status" value="1"/>
</dbReference>
<dbReference type="InterPro" id="IPR035979">
    <property type="entry name" value="RBD_domain_sf"/>
</dbReference>
<dbReference type="InterPro" id="IPR007201">
    <property type="entry name" value="Mei2-like_Rrm_C"/>
</dbReference>
<dbReference type="Proteomes" id="UP000623129">
    <property type="component" value="Unassembled WGS sequence"/>
</dbReference>
<evidence type="ECO:0000313" key="3">
    <source>
        <dbReference type="EMBL" id="KAF3337508.1"/>
    </source>
</evidence>
<keyword evidence="4" id="KW-1185">Reference proteome</keyword>
<dbReference type="EMBL" id="SWLB01000006">
    <property type="protein sequence ID" value="KAF3337508.1"/>
    <property type="molecule type" value="Genomic_DNA"/>
</dbReference>
<feature type="domain" description="Mei2-like C-terminal RNA recognition motif" evidence="2">
    <location>
        <begin position="84"/>
        <end position="180"/>
    </location>
</feature>
<dbReference type="OrthoDB" id="417481at2759"/>